<feature type="compositionally biased region" description="Basic and acidic residues" evidence="1">
    <location>
        <begin position="267"/>
        <end position="286"/>
    </location>
</feature>
<dbReference type="Proteomes" id="UP000784294">
    <property type="component" value="Unassembled WGS sequence"/>
</dbReference>
<evidence type="ECO:0000256" key="1">
    <source>
        <dbReference type="SAM" id="MobiDB-lite"/>
    </source>
</evidence>
<dbReference type="AlphaFoldDB" id="A0A3S5CTM6"/>
<organism evidence="2 3">
    <name type="scientific">Protopolystoma xenopodis</name>
    <dbReference type="NCBI Taxonomy" id="117903"/>
    <lineage>
        <taxon>Eukaryota</taxon>
        <taxon>Metazoa</taxon>
        <taxon>Spiralia</taxon>
        <taxon>Lophotrochozoa</taxon>
        <taxon>Platyhelminthes</taxon>
        <taxon>Monogenea</taxon>
        <taxon>Polyopisthocotylea</taxon>
        <taxon>Polystomatidea</taxon>
        <taxon>Polystomatidae</taxon>
        <taxon>Protopolystoma</taxon>
    </lineage>
</organism>
<evidence type="ECO:0000313" key="2">
    <source>
        <dbReference type="EMBL" id="VEL35930.1"/>
    </source>
</evidence>
<comment type="caution">
    <text evidence="2">The sequence shown here is derived from an EMBL/GenBank/DDBJ whole genome shotgun (WGS) entry which is preliminary data.</text>
</comment>
<keyword evidence="3" id="KW-1185">Reference proteome</keyword>
<evidence type="ECO:0000313" key="3">
    <source>
        <dbReference type="Proteomes" id="UP000784294"/>
    </source>
</evidence>
<dbReference type="InterPro" id="IPR027417">
    <property type="entry name" value="P-loop_NTPase"/>
</dbReference>
<gene>
    <name evidence="2" type="ORF">PXEA_LOCUS29370</name>
</gene>
<proteinExistence type="predicted"/>
<name>A0A3S5CTM6_9PLAT</name>
<feature type="region of interest" description="Disordered" evidence="1">
    <location>
        <begin position="265"/>
        <end position="289"/>
    </location>
</feature>
<dbReference type="EMBL" id="CAAALY010251035">
    <property type="protein sequence ID" value="VEL35930.1"/>
    <property type="molecule type" value="Genomic_DNA"/>
</dbReference>
<protein>
    <submittedName>
        <fullName evidence="2">Uncharacterized protein</fullName>
    </submittedName>
</protein>
<dbReference type="Gene3D" id="3.40.50.300">
    <property type="entry name" value="P-loop containing nucleotide triphosphate hydrolases"/>
    <property type="match status" value="1"/>
</dbReference>
<accession>A0A3S5CTM6</accession>
<sequence length="395" mass="42597">MAFTSISPSYDDARHVVGRTKDQPVFARKVGGCLVDYINRNVVLKPSGCIWASILAQTPRPSGPRAVAGTAGTSTANGVYCVISFPGLGRPQQPPAVRSCPPDGDHFRMGFVNLANMASWYSMDTYLRRLLREYTARLDSCGLGSGQSLDGLGITANSLIGYWIHEMASEVSKGSAASSTDLVYLRQIGGPHRETPAPASVNGSATPIGQAGKTTVDHAMLARLPDCPADLVTAVRARTVAPIALRIELMLAGDETTFGRAGVAAGEAEKQDVTNEDEKWKDKSDPTDWGAGKGRLDSWAMKSLVREAVLSGYVDWLTADVDHTEPENASNQLRRKRLSRCRGLIFQGTEGLGKSTTARLLAKYLSASKYVFSHPHDVMATNWLDQQGREKNDGN</sequence>
<reference evidence="2" key="1">
    <citation type="submission" date="2018-11" db="EMBL/GenBank/DDBJ databases">
        <authorList>
            <consortium name="Pathogen Informatics"/>
        </authorList>
    </citation>
    <scope>NUCLEOTIDE SEQUENCE</scope>
</reference>